<evidence type="ECO:0000313" key="2">
    <source>
        <dbReference type="Proteomes" id="UP000305524"/>
    </source>
</evidence>
<organism evidence="1 2">
    <name type="scientific">Bacillus mycoides</name>
    <dbReference type="NCBI Taxonomy" id="1405"/>
    <lineage>
        <taxon>Bacteria</taxon>
        <taxon>Bacillati</taxon>
        <taxon>Bacillota</taxon>
        <taxon>Bacilli</taxon>
        <taxon>Bacillales</taxon>
        <taxon>Bacillaceae</taxon>
        <taxon>Bacillus</taxon>
        <taxon>Bacillus cereus group</taxon>
    </lineage>
</organism>
<gene>
    <name evidence="1" type="ORF">FC701_11225</name>
</gene>
<comment type="caution">
    <text evidence="1">The sequence shown here is derived from an EMBL/GenBank/DDBJ whole genome shotgun (WGS) entry which is preliminary data.</text>
</comment>
<reference evidence="1 2" key="1">
    <citation type="journal article" date="2019" name="Environ. Microbiol.">
        <title>An active ?-lactamase is a part of an orchestrated cell wall stress resistance network of Bacillus subtilis and related rhizosphere species.</title>
        <authorList>
            <person name="Bucher T."/>
            <person name="Keren-Paz A."/>
            <person name="Hausser J."/>
            <person name="Olender T."/>
            <person name="Cytryn E."/>
            <person name="Kolodkin-Gal I."/>
        </authorList>
    </citation>
    <scope>NUCLEOTIDE SEQUENCE [LARGE SCALE GENOMIC DNA]</scope>
    <source>
        <strain evidence="1 2">I186</strain>
    </source>
</reference>
<sequence>MITEWLQAEYQRFIEVSLRKPKKKEEEYILDIVMEQIRERDIWIPYQEVKTYFANKKGKWYRKLENEFESRRKEDGKWGHVVDE</sequence>
<accession>A0A4U3ACF3</accession>
<name>A0A4U3ACF3_BACMY</name>
<dbReference type="Proteomes" id="UP000305524">
    <property type="component" value="Unassembled WGS sequence"/>
</dbReference>
<evidence type="ECO:0000313" key="1">
    <source>
        <dbReference type="EMBL" id="TKI85149.1"/>
    </source>
</evidence>
<dbReference type="AlphaFoldDB" id="A0A4U3ACF3"/>
<proteinExistence type="predicted"/>
<dbReference type="EMBL" id="SZOD01000231">
    <property type="protein sequence ID" value="TKI85149.1"/>
    <property type="molecule type" value="Genomic_DNA"/>
</dbReference>
<protein>
    <submittedName>
        <fullName evidence="1">Uncharacterized protein</fullName>
    </submittedName>
</protein>